<evidence type="ECO:0000256" key="2">
    <source>
        <dbReference type="ARBA" id="ARBA00022630"/>
    </source>
</evidence>
<protein>
    <submittedName>
        <fullName evidence="7">Ferredoxin--NADP(+) reductase</fullName>
        <ecNumber evidence="7">1.18.1.2</ecNumber>
    </submittedName>
</protein>
<keyword evidence="2" id="KW-0285">Flavoprotein</keyword>
<keyword evidence="4" id="KW-0521">NADP</keyword>
<dbReference type="EC" id="1.18.1.2" evidence="7"/>
<dbReference type="InterPro" id="IPR051930">
    <property type="entry name" value="FNR_type-1"/>
</dbReference>
<dbReference type="PANTHER" id="PTHR47878:SF1">
    <property type="entry name" value="FLAVODOXIN_FERREDOXIN--NADP REDUCTASE"/>
    <property type="match status" value="1"/>
</dbReference>
<dbReference type="InterPro" id="IPR039261">
    <property type="entry name" value="FNR_nucleotide-bd"/>
</dbReference>
<evidence type="ECO:0000256" key="5">
    <source>
        <dbReference type="ARBA" id="ARBA00023002"/>
    </source>
</evidence>
<dbReference type="Pfam" id="PF00175">
    <property type="entry name" value="NAD_binding_1"/>
    <property type="match status" value="1"/>
</dbReference>
<dbReference type="EMBL" id="UOFM01000094">
    <property type="protein sequence ID" value="VAW74431.1"/>
    <property type="molecule type" value="Genomic_DNA"/>
</dbReference>
<dbReference type="GO" id="GO:0034599">
    <property type="term" value="P:cellular response to oxidative stress"/>
    <property type="evidence" value="ECO:0007669"/>
    <property type="project" value="TreeGrafter"/>
</dbReference>
<gene>
    <name evidence="7" type="ORF">MNBD_GAMMA14-2334</name>
</gene>
<reference evidence="7" key="1">
    <citation type="submission" date="2018-06" db="EMBL/GenBank/DDBJ databases">
        <authorList>
            <person name="Zhirakovskaya E."/>
        </authorList>
    </citation>
    <scope>NUCLEOTIDE SEQUENCE</scope>
</reference>
<evidence type="ECO:0000256" key="1">
    <source>
        <dbReference type="ARBA" id="ARBA00001974"/>
    </source>
</evidence>
<evidence type="ECO:0000313" key="7">
    <source>
        <dbReference type="EMBL" id="VAW74431.1"/>
    </source>
</evidence>
<comment type="cofactor">
    <cofactor evidence="1">
        <name>FAD</name>
        <dbReference type="ChEBI" id="CHEBI:57692"/>
    </cofactor>
</comment>
<dbReference type="InterPro" id="IPR001433">
    <property type="entry name" value="OxRdtase_FAD/NAD-bd"/>
</dbReference>
<feature type="domain" description="Oxidoreductase FAD/NAD(P)-binding" evidence="6">
    <location>
        <begin position="24"/>
        <end position="135"/>
    </location>
</feature>
<evidence type="ECO:0000256" key="4">
    <source>
        <dbReference type="ARBA" id="ARBA00022857"/>
    </source>
</evidence>
<dbReference type="SUPFAM" id="SSF52343">
    <property type="entry name" value="Ferredoxin reductase-like, C-terminal NADP-linked domain"/>
    <property type="match status" value="1"/>
</dbReference>
<evidence type="ECO:0000259" key="6">
    <source>
        <dbReference type="Pfam" id="PF00175"/>
    </source>
</evidence>
<evidence type="ECO:0000256" key="3">
    <source>
        <dbReference type="ARBA" id="ARBA00022827"/>
    </source>
</evidence>
<proteinExistence type="predicted"/>
<dbReference type="PANTHER" id="PTHR47878">
    <property type="entry name" value="OXIDOREDUCTASE FAD/NAD(P)-BINDING DOMAIN PROTEIN"/>
    <property type="match status" value="1"/>
</dbReference>
<accession>A0A3B0Y414</accession>
<organism evidence="7">
    <name type="scientific">hydrothermal vent metagenome</name>
    <dbReference type="NCBI Taxonomy" id="652676"/>
    <lineage>
        <taxon>unclassified sequences</taxon>
        <taxon>metagenomes</taxon>
        <taxon>ecological metagenomes</taxon>
    </lineage>
</organism>
<dbReference type="AlphaFoldDB" id="A0A3B0Y414"/>
<dbReference type="InterPro" id="IPR033892">
    <property type="entry name" value="FNR_bac"/>
</dbReference>
<dbReference type="GO" id="GO:0004324">
    <property type="term" value="F:ferredoxin-NADP+ reductase activity"/>
    <property type="evidence" value="ECO:0007669"/>
    <property type="project" value="UniProtKB-EC"/>
</dbReference>
<keyword evidence="5 7" id="KW-0560">Oxidoreductase</keyword>
<sequence length="160" mass="18251">MYVMRKASGFLCLNEVPDSKHLWMLSTGTAIGPFLSILKTREPWQRFERVVLVHAVRTAEELSFQDTIQSLTAQHPDQFSYIPFVSREDTDFAIRDRIPGALVSGTLETRAGIEITPEQSQIMICGNPDMVKSTSETLNARGLERNRRRKPGHITVENYW</sequence>
<dbReference type="CDD" id="cd06195">
    <property type="entry name" value="FNR1"/>
    <property type="match status" value="1"/>
</dbReference>
<dbReference type="Gene3D" id="3.40.50.80">
    <property type="entry name" value="Nucleotide-binding domain of ferredoxin-NADP reductase (FNR) module"/>
    <property type="match status" value="1"/>
</dbReference>
<keyword evidence="3" id="KW-0274">FAD</keyword>
<dbReference type="GO" id="GO:0042167">
    <property type="term" value="P:heme catabolic process"/>
    <property type="evidence" value="ECO:0007669"/>
    <property type="project" value="TreeGrafter"/>
</dbReference>
<name>A0A3B0Y414_9ZZZZ</name>